<dbReference type="PANTHER" id="PTHR43547:SF2">
    <property type="entry name" value="HYBRID SIGNAL TRANSDUCTION HISTIDINE KINASE C"/>
    <property type="match status" value="1"/>
</dbReference>
<evidence type="ECO:0000256" key="2">
    <source>
        <dbReference type="ARBA" id="ARBA00012438"/>
    </source>
</evidence>
<dbReference type="CDD" id="cd16936">
    <property type="entry name" value="HATPase_RsbW-like"/>
    <property type="match status" value="1"/>
</dbReference>
<dbReference type="KEGG" id="slom:PXH66_15790"/>
<dbReference type="Gene3D" id="1.10.287.130">
    <property type="match status" value="1"/>
</dbReference>
<dbReference type="Proteomes" id="UP001218638">
    <property type="component" value="Chromosome"/>
</dbReference>
<proteinExistence type="predicted"/>
<feature type="modified residue" description="4-aspartylphosphate" evidence="4">
    <location>
        <position position="52"/>
    </location>
</feature>
<evidence type="ECO:0000256" key="1">
    <source>
        <dbReference type="ARBA" id="ARBA00000085"/>
    </source>
</evidence>
<evidence type="ECO:0000313" key="9">
    <source>
        <dbReference type="Proteomes" id="UP001218638"/>
    </source>
</evidence>
<dbReference type="InterPro" id="IPR003594">
    <property type="entry name" value="HATPase_dom"/>
</dbReference>
<evidence type="ECO:0000256" key="5">
    <source>
        <dbReference type="SAM" id="Coils"/>
    </source>
</evidence>
<dbReference type="InterPro" id="IPR036097">
    <property type="entry name" value="HisK_dim/P_sf"/>
</dbReference>
<feature type="domain" description="Response regulatory" evidence="7">
    <location>
        <begin position="3"/>
        <end position="119"/>
    </location>
</feature>
<name>A0AAF0CPB0_9BACT</name>
<feature type="coiled-coil region" evidence="5">
    <location>
        <begin position="112"/>
        <end position="139"/>
    </location>
</feature>
<dbReference type="InterPro" id="IPR005467">
    <property type="entry name" value="His_kinase_dom"/>
</dbReference>
<dbReference type="SMART" id="SM00387">
    <property type="entry name" value="HATPase_c"/>
    <property type="match status" value="1"/>
</dbReference>
<comment type="catalytic activity">
    <reaction evidence="1">
        <text>ATP + protein L-histidine = ADP + protein N-phospho-L-histidine.</text>
        <dbReference type="EC" id="2.7.13.3"/>
    </reaction>
</comment>
<keyword evidence="8" id="KW-0418">Kinase</keyword>
<dbReference type="SUPFAM" id="SSF52172">
    <property type="entry name" value="CheY-like"/>
    <property type="match status" value="1"/>
</dbReference>
<keyword evidence="3 4" id="KW-0597">Phosphoprotein</keyword>
<dbReference type="PROSITE" id="PS50110">
    <property type="entry name" value="RESPONSE_REGULATORY"/>
    <property type="match status" value="1"/>
</dbReference>
<dbReference type="SUPFAM" id="SSF47384">
    <property type="entry name" value="Homodimeric domain of signal transducing histidine kinase"/>
    <property type="match status" value="1"/>
</dbReference>
<dbReference type="PANTHER" id="PTHR43547">
    <property type="entry name" value="TWO-COMPONENT HISTIDINE KINASE"/>
    <property type="match status" value="1"/>
</dbReference>
<dbReference type="GO" id="GO:0000155">
    <property type="term" value="F:phosphorelay sensor kinase activity"/>
    <property type="evidence" value="ECO:0007669"/>
    <property type="project" value="InterPro"/>
</dbReference>
<dbReference type="Pfam" id="PF02518">
    <property type="entry name" value="HATPase_c"/>
    <property type="match status" value="1"/>
</dbReference>
<dbReference type="Gene3D" id="3.30.565.10">
    <property type="entry name" value="Histidine kinase-like ATPase, C-terminal domain"/>
    <property type="match status" value="1"/>
</dbReference>
<keyword evidence="5" id="KW-0175">Coiled coil</keyword>
<dbReference type="InterPro" id="IPR001789">
    <property type="entry name" value="Sig_transdc_resp-reg_receiver"/>
</dbReference>
<dbReference type="SMART" id="SM00448">
    <property type="entry name" value="REC"/>
    <property type="match status" value="1"/>
</dbReference>
<protein>
    <recommendedName>
        <fullName evidence="2">histidine kinase</fullName>
        <ecNumber evidence="2">2.7.13.3</ecNumber>
    </recommendedName>
</protein>
<dbReference type="SUPFAM" id="SSF55874">
    <property type="entry name" value="ATPase domain of HSP90 chaperone/DNA topoisomerase II/histidine kinase"/>
    <property type="match status" value="1"/>
</dbReference>
<dbReference type="InterPro" id="IPR011006">
    <property type="entry name" value="CheY-like_superfamily"/>
</dbReference>
<dbReference type="InterPro" id="IPR036890">
    <property type="entry name" value="HATPase_C_sf"/>
</dbReference>
<dbReference type="Pfam" id="PF00072">
    <property type="entry name" value="Response_reg"/>
    <property type="match status" value="1"/>
</dbReference>
<dbReference type="PROSITE" id="PS50109">
    <property type="entry name" value="HIS_KIN"/>
    <property type="match status" value="1"/>
</dbReference>
<evidence type="ECO:0000256" key="3">
    <source>
        <dbReference type="ARBA" id="ARBA00022553"/>
    </source>
</evidence>
<evidence type="ECO:0000259" key="7">
    <source>
        <dbReference type="PROSITE" id="PS50110"/>
    </source>
</evidence>
<evidence type="ECO:0000313" key="8">
    <source>
        <dbReference type="EMBL" id="WED63799.1"/>
    </source>
</evidence>
<organism evidence="8 9">
    <name type="scientific">Synoicihabitans lomoniglobus</name>
    <dbReference type="NCBI Taxonomy" id="2909285"/>
    <lineage>
        <taxon>Bacteria</taxon>
        <taxon>Pseudomonadati</taxon>
        <taxon>Verrucomicrobiota</taxon>
        <taxon>Opitutia</taxon>
        <taxon>Opitutales</taxon>
        <taxon>Opitutaceae</taxon>
        <taxon>Synoicihabitans</taxon>
    </lineage>
</organism>
<dbReference type="RefSeq" id="WP_330930502.1">
    <property type="nucleotide sequence ID" value="NZ_CP119075.1"/>
</dbReference>
<evidence type="ECO:0000256" key="4">
    <source>
        <dbReference type="PROSITE-ProRule" id="PRU00169"/>
    </source>
</evidence>
<dbReference type="InterPro" id="IPR004358">
    <property type="entry name" value="Sig_transdc_His_kin-like_C"/>
</dbReference>
<dbReference type="PRINTS" id="PR00344">
    <property type="entry name" value="BCTRLSENSOR"/>
</dbReference>
<gene>
    <name evidence="8" type="ORF">PXH66_15790</name>
</gene>
<reference evidence="8" key="1">
    <citation type="submission" date="2023-03" db="EMBL/GenBank/DDBJ databases">
        <title>Lomoglobus Profundus gen. nov., sp. nov., a novel member of the phylum Verrucomicrobia, isolated from deep-marine sediment of South China Sea.</title>
        <authorList>
            <person name="Ahmad T."/>
            <person name="Ishaq S.E."/>
            <person name="Wang F."/>
        </authorList>
    </citation>
    <scope>NUCLEOTIDE SEQUENCE</scope>
    <source>
        <strain evidence="8">LMO-M01</strain>
    </source>
</reference>
<dbReference type="Gene3D" id="3.40.50.2300">
    <property type="match status" value="1"/>
</dbReference>
<keyword evidence="8" id="KW-0808">Transferase</keyword>
<sequence length="352" mass="38737">MSSILLIDDDENLLTLLSELFGIEGFRVISASDGEQGLRLARAHRPDIIVSDIRMPGLDGHEALAAVRATPGLEDTPIILITGEADFVDMRKGMEGGADDYIPKPFDSQKLLDTVQKHLDRAARRRDAASQELRSLRRSLSAILPDDMIEPLHEIIGCASVIEIDAEVMPASELKDFARNIIASAESLNRRIESFMIFSHLEAGSLKLALSADSPIHDLVRHAAEQVARRHRRVETLRLDLEQVRAPIARDLLAKAIIELVSNACRYSIKTEPIDVKLTSTPDDFTITVTDHGMGIGEDKLAALQDEEKPAHGYGLTLARRLTHAMGGDWVLDNQPKVGVTAKLTFPRSPQS</sequence>
<keyword evidence="9" id="KW-1185">Reference proteome</keyword>
<dbReference type="EMBL" id="CP119075">
    <property type="protein sequence ID" value="WED63799.1"/>
    <property type="molecule type" value="Genomic_DNA"/>
</dbReference>
<dbReference type="AlphaFoldDB" id="A0AAF0CPB0"/>
<accession>A0AAF0CPB0</accession>
<evidence type="ECO:0000259" key="6">
    <source>
        <dbReference type="PROSITE" id="PS50109"/>
    </source>
</evidence>
<feature type="domain" description="Histidine kinase" evidence="6">
    <location>
        <begin position="143"/>
        <end position="350"/>
    </location>
</feature>
<dbReference type="EC" id="2.7.13.3" evidence="2"/>